<protein>
    <recommendedName>
        <fullName evidence="4">PH domain-containing protein</fullName>
    </recommendedName>
</protein>
<organism evidence="2 3">
    <name type="scientific">Methylocystis bryophila</name>
    <dbReference type="NCBI Taxonomy" id="655015"/>
    <lineage>
        <taxon>Bacteria</taxon>
        <taxon>Pseudomonadati</taxon>
        <taxon>Pseudomonadota</taxon>
        <taxon>Alphaproteobacteria</taxon>
        <taxon>Hyphomicrobiales</taxon>
        <taxon>Methylocystaceae</taxon>
        <taxon>Methylocystis</taxon>
    </lineage>
</organism>
<name>A0A1W6MYR1_9HYPH</name>
<keyword evidence="1" id="KW-0472">Membrane</keyword>
<dbReference type="EMBL" id="CP019948">
    <property type="protein sequence ID" value="ARN82715.1"/>
    <property type="molecule type" value="Genomic_DNA"/>
</dbReference>
<dbReference type="Proteomes" id="UP000193978">
    <property type="component" value="Chromosome"/>
</dbReference>
<gene>
    <name evidence="2" type="ORF">B1812_18285</name>
</gene>
<dbReference type="STRING" id="655015.B1812_18285"/>
<dbReference type="OrthoDB" id="7190782at2"/>
<proteinExistence type="predicted"/>
<keyword evidence="3" id="KW-1185">Reference proteome</keyword>
<reference evidence="2 3" key="1">
    <citation type="submission" date="2017-02" db="EMBL/GenBank/DDBJ databases">
        <authorList>
            <person name="Peterson S.W."/>
        </authorList>
    </citation>
    <scope>NUCLEOTIDE SEQUENCE [LARGE SCALE GENOMIC DNA]</scope>
    <source>
        <strain evidence="2 3">S285</strain>
    </source>
</reference>
<keyword evidence="1" id="KW-0812">Transmembrane</keyword>
<feature type="transmembrane region" description="Helical" evidence="1">
    <location>
        <begin position="52"/>
        <end position="73"/>
    </location>
</feature>
<evidence type="ECO:0008006" key="4">
    <source>
        <dbReference type="Google" id="ProtNLM"/>
    </source>
</evidence>
<evidence type="ECO:0000313" key="3">
    <source>
        <dbReference type="Proteomes" id="UP000193978"/>
    </source>
</evidence>
<dbReference type="RefSeq" id="WP_085772852.1">
    <property type="nucleotide sequence ID" value="NZ_AP027149.1"/>
</dbReference>
<dbReference type="InterPro" id="IPR048136">
    <property type="entry name" value="STM3941-like"/>
</dbReference>
<feature type="transmembrane region" description="Helical" evidence="1">
    <location>
        <begin position="21"/>
        <end position="40"/>
    </location>
</feature>
<dbReference type="KEGG" id="mbry:B1812_18285"/>
<evidence type="ECO:0000256" key="1">
    <source>
        <dbReference type="SAM" id="Phobius"/>
    </source>
</evidence>
<dbReference type="NCBIfam" id="NF041635">
    <property type="entry name" value="STM3941_fam"/>
    <property type="match status" value="1"/>
</dbReference>
<sequence>MVHNPPSDAPIALTTEVYRQSLLKVIGLGLGSLAFVVIGVSMLGDPTVEENWTAWAVIAFFGFCGLVALALAIRPQTLTLDRNGFTVAGGFVPKPHHTRWSDVQGFFVYSPQFGVKMIGFNYAPGKAPQSVLVKISRCLGPEAGIAGGWELSPGDLVEKLNDYQRRALGA</sequence>
<evidence type="ECO:0000313" key="2">
    <source>
        <dbReference type="EMBL" id="ARN82715.1"/>
    </source>
</evidence>
<dbReference type="AlphaFoldDB" id="A0A1W6MYR1"/>
<accession>A0A1W6MYR1</accession>
<keyword evidence="1" id="KW-1133">Transmembrane helix</keyword>